<feature type="signal peptide" evidence="1">
    <location>
        <begin position="1"/>
        <end position="21"/>
    </location>
</feature>
<feature type="chain" id="PRO_5032695774" description="DUF1223 domain-containing protein" evidence="1">
    <location>
        <begin position="22"/>
        <end position="233"/>
    </location>
</feature>
<evidence type="ECO:0008006" key="4">
    <source>
        <dbReference type="Google" id="ProtNLM"/>
    </source>
</evidence>
<dbReference type="PANTHER" id="PTHR36057">
    <property type="match status" value="1"/>
</dbReference>
<accession>A0A840CIP1</accession>
<dbReference type="EMBL" id="JACIEQ010000002">
    <property type="protein sequence ID" value="MBB4022007.1"/>
    <property type="molecule type" value="Genomic_DNA"/>
</dbReference>
<evidence type="ECO:0000313" key="3">
    <source>
        <dbReference type="Proteomes" id="UP000585681"/>
    </source>
</evidence>
<protein>
    <recommendedName>
        <fullName evidence="4">DUF1223 domain-containing protein</fullName>
    </recommendedName>
</protein>
<dbReference type="SUPFAM" id="SSF52833">
    <property type="entry name" value="Thioredoxin-like"/>
    <property type="match status" value="1"/>
</dbReference>
<comment type="caution">
    <text evidence="2">The sequence shown here is derived from an EMBL/GenBank/DDBJ whole genome shotgun (WGS) entry which is preliminary data.</text>
</comment>
<sequence>MSRIFRAACALCLILAGPLRAESDAPVVIELFTSQGCSSCPPADALLGELSKREDIIALALHVDYWDYIGWKDKFASPAFTNRQKAYARAAGSRTIYTPQMIVGGADHLMGYRPMDLADLIQAHRAAARPVTLRLRRDGGGLIVQAASERPLDKEVVLQLVSYIPEKTVAITRGENAGRTVRYSNIVTSLTPVARWDGRTPLAMRFEMADDAPVVAILQETGAGPIIAAARLR</sequence>
<proteinExistence type="predicted"/>
<reference evidence="2" key="1">
    <citation type="submission" date="2020-08" db="EMBL/GenBank/DDBJ databases">
        <title>Genomic Encyclopedia of Type Strains, Phase IV (KMG-IV): sequencing the most valuable type-strain genomes for metagenomic binning, comparative biology and taxonomic classification.</title>
        <authorList>
            <person name="Goeker M."/>
        </authorList>
    </citation>
    <scope>NUCLEOTIDE SEQUENCE [LARGE SCALE GENOMIC DNA]</scope>
    <source>
        <strain evidence="2">DSM 105040</strain>
    </source>
</reference>
<dbReference type="AlphaFoldDB" id="A0A840CIP1"/>
<keyword evidence="3" id="KW-1185">Reference proteome</keyword>
<dbReference type="Proteomes" id="UP000585681">
    <property type="component" value="Unassembled WGS sequence"/>
</dbReference>
<evidence type="ECO:0000256" key="1">
    <source>
        <dbReference type="SAM" id="SignalP"/>
    </source>
</evidence>
<dbReference type="InterPro" id="IPR010634">
    <property type="entry name" value="DUF1223"/>
</dbReference>
<gene>
    <name evidence="2" type="ORF">GGR17_001816</name>
</gene>
<keyword evidence="1" id="KW-0732">Signal</keyword>
<organism evidence="2 3">
    <name type="scientific">Actibacterium naphthalenivorans</name>
    <dbReference type="NCBI Taxonomy" id="1614693"/>
    <lineage>
        <taxon>Bacteria</taxon>
        <taxon>Pseudomonadati</taxon>
        <taxon>Pseudomonadota</taxon>
        <taxon>Alphaproteobacteria</taxon>
        <taxon>Rhodobacterales</taxon>
        <taxon>Roseobacteraceae</taxon>
        <taxon>Actibacterium</taxon>
    </lineage>
</organism>
<dbReference type="Pfam" id="PF06764">
    <property type="entry name" value="DUF1223"/>
    <property type="match status" value="1"/>
</dbReference>
<name>A0A840CIP1_9RHOB</name>
<evidence type="ECO:0000313" key="2">
    <source>
        <dbReference type="EMBL" id="MBB4022007.1"/>
    </source>
</evidence>
<dbReference type="PANTHER" id="PTHR36057:SF1">
    <property type="entry name" value="LIPOPROTEIN LIPID ATTACHMENT SITE-LIKE PROTEIN, PUTATIVE (DUF1223)-RELATED"/>
    <property type="match status" value="1"/>
</dbReference>
<dbReference type="InterPro" id="IPR036249">
    <property type="entry name" value="Thioredoxin-like_sf"/>
</dbReference>